<dbReference type="AlphaFoldDB" id="A0A0U5GNZ6"/>
<protein>
    <recommendedName>
        <fullName evidence="4">BTB domain-containing protein</fullName>
    </recommendedName>
</protein>
<evidence type="ECO:0000256" key="1">
    <source>
        <dbReference type="SAM" id="MobiDB-lite"/>
    </source>
</evidence>
<feature type="region of interest" description="Disordered" evidence="1">
    <location>
        <begin position="124"/>
        <end position="146"/>
    </location>
</feature>
<dbReference type="Proteomes" id="UP000054771">
    <property type="component" value="Unassembled WGS sequence"/>
</dbReference>
<evidence type="ECO:0008006" key="4">
    <source>
        <dbReference type="Google" id="ProtNLM"/>
    </source>
</evidence>
<name>A0A0U5GNZ6_ASPCI</name>
<feature type="compositionally biased region" description="Polar residues" evidence="1">
    <location>
        <begin position="125"/>
        <end position="146"/>
    </location>
</feature>
<reference evidence="3" key="1">
    <citation type="journal article" date="2016" name="Genome Announc.">
        <title>Draft genome sequences of fungus Aspergillus calidoustus.</title>
        <authorList>
            <person name="Horn F."/>
            <person name="Linde J."/>
            <person name="Mattern D.J."/>
            <person name="Walther G."/>
            <person name="Guthke R."/>
            <person name="Scherlach K."/>
            <person name="Martin K."/>
            <person name="Brakhage A.A."/>
            <person name="Petzke L."/>
            <person name="Valiante V."/>
        </authorList>
    </citation>
    <scope>NUCLEOTIDE SEQUENCE [LARGE SCALE GENOMIC DNA]</scope>
    <source>
        <strain evidence="3">SF006504</strain>
    </source>
</reference>
<evidence type="ECO:0000313" key="2">
    <source>
        <dbReference type="EMBL" id="CEN60472.1"/>
    </source>
</evidence>
<proteinExistence type="predicted"/>
<keyword evidence="3" id="KW-1185">Reference proteome</keyword>
<dbReference type="STRING" id="454130.A0A0U5GNZ6"/>
<sequence>MALILLFGEPRAILSEHEPVQLSAHRFLTLNLPGTDPCLYVEEISVIELSYSLCILSLLSFLKQLPLALSFRFHRFGTPPSRFTSNVPTSTSPSKATFGYRSFLLARNLPLLYIYLDSTLPPGNRPSSKSRPTVHTLFPSATQHNSSGQDLNPLFSAYILLVNHLDTRLCHKHFNHRSPFAIFGCIRPFSSLGIIAMPETIHEPLDPRTSKNELQRTMVFVPGDKLAVYTIEEGHLRAVSKFFEPTQNRLLPEPERQWIFLDEHDSHTFKLFVHWLYSGTLPVVSKDKDDDGEREYLELAKAWALGNDLKCARFQNIVIDALSARRAQDYDQRRGHPLIETVEYVYSHTEEDSQLRSLMISIYAQEDATNRISRWKDRGRIPHAFLAELADELTECLYNPNDELPEAEIFYVSP</sequence>
<dbReference type="OrthoDB" id="1022638at2759"/>
<accession>A0A0U5GNZ6</accession>
<evidence type="ECO:0000313" key="3">
    <source>
        <dbReference type="Proteomes" id="UP000054771"/>
    </source>
</evidence>
<gene>
    <name evidence="2" type="ORF">ASPCAL02910</name>
</gene>
<organism evidence="2 3">
    <name type="scientific">Aspergillus calidoustus</name>
    <dbReference type="NCBI Taxonomy" id="454130"/>
    <lineage>
        <taxon>Eukaryota</taxon>
        <taxon>Fungi</taxon>
        <taxon>Dikarya</taxon>
        <taxon>Ascomycota</taxon>
        <taxon>Pezizomycotina</taxon>
        <taxon>Eurotiomycetes</taxon>
        <taxon>Eurotiomycetidae</taxon>
        <taxon>Eurotiales</taxon>
        <taxon>Aspergillaceae</taxon>
        <taxon>Aspergillus</taxon>
        <taxon>Aspergillus subgen. Nidulantes</taxon>
    </lineage>
</organism>
<dbReference type="EMBL" id="CDMC01000002">
    <property type="protein sequence ID" value="CEN60472.1"/>
    <property type="molecule type" value="Genomic_DNA"/>
</dbReference>